<gene>
    <name evidence="1" type="ORF">MLD38_016897</name>
</gene>
<accession>A0ACB9QSX9</accession>
<sequence length="209" mass="22694">MGSLEKCEDKELDRELLPFIRIFKDGTILRPPMAPRVPPSLSDPALQWVAAHSTPSGAIPEEPWLAKHGDFSCGGLFVGGDSAGGNIAHHLLMRAGREPLNGGVKNIGGNPDSIRTEPGRVGCERLLIGVAEEDLLLDRGIQYYNAVKESGWKGEAELVIVPGEDHAFHIVQYQKESAAVMIKRMATFLTGRNKRRPVDDSLVIASPPV</sequence>
<protein>
    <submittedName>
        <fullName evidence="1">Uncharacterized protein</fullName>
    </submittedName>
</protein>
<name>A0ACB9QSX9_9MYRT</name>
<proteinExistence type="predicted"/>
<dbReference type="Proteomes" id="UP001057402">
    <property type="component" value="Chromosome 5"/>
</dbReference>
<keyword evidence="2" id="KW-1185">Reference proteome</keyword>
<evidence type="ECO:0000313" key="2">
    <source>
        <dbReference type="Proteomes" id="UP001057402"/>
    </source>
</evidence>
<reference evidence="2" key="1">
    <citation type="journal article" date="2023" name="Front. Plant Sci.">
        <title>Chromosomal-level genome assembly of Melastoma candidum provides insights into trichome evolution.</title>
        <authorList>
            <person name="Zhong Y."/>
            <person name="Wu W."/>
            <person name="Sun C."/>
            <person name="Zou P."/>
            <person name="Liu Y."/>
            <person name="Dai S."/>
            <person name="Zhou R."/>
        </authorList>
    </citation>
    <scope>NUCLEOTIDE SEQUENCE [LARGE SCALE GENOMIC DNA]</scope>
</reference>
<dbReference type="EMBL" id="CM042884">
    <property type="protein sequence ID" value="KAI4368328.1"/>
    <property type="molecule type" value="Genomic_DNA"/>
</dbReference>
<evidence type="ECO:0000313" key="1">
    <source>
        <dbReference type="EMBL" id="KAI4368328.1"/>
    </source>
</evidence>
<comment type="caution">
    <text evidence="1">The sequence shown here is derived from an EMBL/GenBank/DDBJ whole genome shotgun (WGS) entry which is preliminary data.</text>
</comment>
<organism evidence="1 2">
    <name type="scientific">Melastoma candidum</name>
    <dbReference type="NCBI Taxonomy" id="119954"/>
    <lineage>
        <taxon>Eukaryota</taxon>
        <taxon>Viridiplantae</taxon>
        <taxon>Streptophyta</taxon>
        <taxon>Embryophyta</taxon>
        <taxon>Tracheophyta</taxon>
        <taxon>Spermatophyta</taxon>
        <taxon>Magnoliopsida</taxon>
        <taxon>eudicotyledons</taxon>
        <taxon>Gunneridae</taxon>
        <taxon>Pentapetalae</taxon>
        <taxon>rosids</taxon>
        <taxon>malvids</taxon>
        <taxon>Myrtales</taxon>
        <taxon>Melastomataceae</taxon>
        <taxon>Melastomatoideae</taxon>
        <taxon>Melastomateae</taxon>
        <taxon>Melastoma</taxon>
    </lineage>
</organism>